<dbReference type="GO" id="GO:0047617">
    <property type="term" value="F:fatty acyl-CoA hydrolase activity"/>
    <property type="evidence" value="ECO:0007669"/>
    <property type="project" value="TreeGrafter"/>
</dbReference>
<evidence type="ECO:0000259" key="4">
    <source>
        <dbReference type="Pfam" id="PF03061"/>
    </source>
</evidence>
<dbReference type="GeneID" id="83208333"/>
<evidence type="ECO:0000313" key="6">
    <source>
        <dbReference type="Proteomes" id="UP001234581"/>
    </source>
</evidence>
<accession>A0AAD7Y4L8</accession>
<keyword evidence="6" id="KW-1185">Reference proteome</keyword>
<gene>
    <name evidence="5" type="ORF">O0I10_000914</name>
</gene>
<dbReference type="SUPFAM" id="SSF54637">
    <property type="entry name" value="Thioesterase/thiol ester dehydrase-isomerase"/>
    <property type="match status" value="1"/>
</dbReference>
<protein>
    <recommendedName>
        <fullName evidence="4">Thioesterase domain-containing protein</fullName>
    </recommendedName>
</protein>
<dbReference type="InterPro" id="IPR006683">
    <property type="entry name" value="Thioestr_dom"/>
</dbReference>
<evidence type="ECO:0000256" key="2">
    <source>
        <dbReference type="ARBA" id="ARBA00022801"/>
    </source>
</evidence>
<dbReference type="EMBL" id="JARTCD010000002">
    <property type="protein sequence ID" value="KAJ8663666.1"/>
    <property type="molecule type" value="Genomic_DNA"/>
</dbReference>
<dbReference type="PANTHER" id="PTHR31793:SF27">
    <property type="entry name" value="NOVEL THIOESTERASE SUPERFAMILY DOMAIN AND SAPOSIN A-TYPE DOMAIN CONTAINING PROTEIN (0610012H03RIK)"/>
    <property type="match status" value="1"/>
</dbReference>
<dbReference type="Proteomes" id="UP001234581">
    <property type="component" value="Unassembled WGS sequence"/>
</dbReference>
<keyword evidence="2" id="KW-0378">Hydrolase</keyword>
<name>A0AAD7Y4L8_9FUNG</name>
<comment type="similarity">
    <text evidence="1">Belongs to the 4-hydroxybenzoyl-CoA thioesterase family.</text>
</comment>
<dbReference type="AlphaFoldDB" id="A0AAD7Y4L8"/>
<dbReference type="CDD" id="cd00586">
    <property type="entry name" value="4HBT"/>
    <property type="match status" value="1"/>
</dbReference>
<feature type="region of interest" description="Disordered" evidence="3">
    <location>
        <begin position="1"/>
        <end position="27"/>
    </location>
</feature>
<dbReference type="RefSeq" id="XP_058348578.1">
    <property type="nucleotide sequence ID" value="XM_058481014.1"/>
</dbReference>
<feature type="compositionally biased region" description="Polar residues" evidence="3">
    <location>
        <begin position="16"/>
        <end position="27"/>
    </location>
</feature>
<feature type="domain" description="Thioesterase" evidence="4">
    <location>
        <begin position="59"/>
        <end position="145"/>
    </location>
</feature>
<evidence type="ECO:0000313" key="5">
    <source>
        <dbReference type="EMBL" id="KAJ8663666.1"/>
    </source>
</evidence>
<organism evidence="5 6">
    <name type="scientific">Lichtheimia ornata</name>
    <dbReference type="NCBI Taxonomy" id="688661"/>
    <lineage>
        <taxon>Eukaryota</taxon>
        <taxon>Fungi</taxon>
        <taxon>Fungi incertae sedis</taxon>
        <taxon>Mucoromycota</taxon>
        <taxon>Mucoromycotina</taxon>
        <taxon>Mucoromycetes</taxon>
        <taxon>Mucorales</taxon>
        <taxon>Lichtheimiaceae</taxon>
        <taxon>Lichtheimia</taxon>
    </lineage>
</organism>
<dbReference type="InterPro" id="IPR050563">
    <property type="entry name" value="4-hydroxybenzoyl-CoA_TE"/>
</dbReference>
<evidence type="ECO:0000256" key="3">
    <source>
        <dbReference type="SAM" id="MobiDB-lite"/>
    </source>
</evidence>
<reference evidence="5 6" key="1">
    <citation type="submission" date="2023-03" db="EMBL/GenBank/DDBJ databases">
        <title>Genome sequence of Lichtheimia ornata CBS 291.66.</title>
        <authorList>
            <person name="Mohabir J.T."/>
            <person name="Shea T.P."/>
            <person name="Kurbessoian T."/>
            <person name="Berby B."/>
            <person name="Fontaine J."/>
            <person name="Livny J."/>
            <person name="Gnirke A."/>
            <person name="Stajich J.E."/>
            <person name="Cuomo C.A."/>
        </authorList>
    </citation>
    <scope>NUCLEOTIDE SEQUENCE [LARGE SCALE GENOMIC DNA]</scope>
    <source>
        <strain evidence="5">CBS 291.66</strain>
    </source>
</reference>
<dbReference type="Gene3D" id="3.10.129.10">
    <property type="entry name" value="Hotdog Thioesterase"/>
    <property type="match status" value="1"/>
</dbReference>
<sequence length="182" mass="20122">MASNARLAQVTRHLSPATNSTAAARSVSTKVAKPPAFRSRAEYKHFLPIQSRWSDNDQYGHINNSIYYFYIDTVVNEYLIRHCGLDPLDTTKTKPIGLVIASSANFYAPASYPNLLQAGLCITKIGRSSVTYRVGIFEGDEEQACVVGGFTHVFVDPIHRRPVKALPDNFKAGLDAIYVAEQ</sequence>
<evidence type="ECO:0000256" key="1">
    <source>
        <dbReference type="ARBA" id="ARBA00005953"/>
    </source>
</evidence>
<proteinExistence type="inferred from homology"/>
<dbReference type="InterPro" id="IPR029069">
    <property type="entry name" value="HotDog_dom_sf"/>
</dbReference>
<dbReference type="PANTHER" id="PTHR31793">
    <property type="entry name" value="4-HYDROXYBENZOYL-COA THIOESTERASE FAMILY MEMBER"/>
    <property type="match status" value="1"/>
</dbReference>
<comment type="caution">
    <text evidence="5">The sequence shown here is derived from an EMBL/GenBank/DDBJ whole genome shotgun (WGS) entry which is preliminary data.</text>
</comment>
<dbReference type="Pfam" id="PF03061">
    <property type="entry name" value="4HBT"/>
    <property type="match status" value="1"/>
</dbReference>